<comment type="caution">
    <text evidence="4">The sequence shown here is derived from an EMBL/GenBank/DDBJ whole genome shotgun (WGS) entry which is preliminary data.</text>
</comment>
<organism evidence="4 5">
    <name type="scientific">Georgenia halophila</name>
    <dbReference type="NCBI Taxonomy" id="620889"/>
    <lineage>
        <taxon>Bacteria</taxon>
        <taxon>Bacillati</taxon>
        <taxon>Actinomycetota</taxon>
        <taxon>Actinomycetes</taxon>
        <taxon>Micrococcales</taxon>
        <taxon>Bogoriellaceae</taxon>
        <taxon>Georgenia</taxon>
    </lineage>
</organism>
<dbReference type="Pfam" id="PF02595">
    <property type="entry name" value="Gly_kinase"/>
    <property type="match status" value="1"/>
</dbReference>
<dbReference type="Gene3D" id="3.40.50.10350">
    <property type="entry name" value="Glycerate kinase, domain 1"/>
    <property type="match status" value="1"/>
</dbReference>
<dbReference type="EMBL" id="BAABGN010000013">
    <property type="protein sequence ID" value="GAA4433047.1"/>
    <property type="molecule type" value="Genomic_DNA"/>
</dbReference>
<keyword evidence="5" id="KW-1185">Reference proteome</keyword>
<proteinExistence type="inferred from homology"/>
<keyword evidence="2" id="KW-0808">Transferase</keyword>
<dbReference type="InterPro" id="IPR018193">
    <property type="entry name" value="Glyc_kinase_flavodox-like_fold"/>
</dbReference>
<evidence type="ECO:0000313" key="5">
    <source>
        <dbReference type="Proteomes" id="UP001500622"/>
    </source>
</evidence>
<evidence type="ECO:0000256" key="2">
    <source>
        <dbReference type="ARBA" id="ARBA00022679"/>
    </source>
</evidence>
<dbReference type="RefSeq" id="WP_345218743.1">
    <property type="nucleotide sequence ID" value="NZ_BAABGN010000013.1"/>
</dbReference>
<protein>
    <submittedName>
        <fullName evidence="4">Glycerate kinase</fullName>
    </submittedName>
</protein>
<evidence type="ECO:0000256" key="1">
    <source>
        <dbReference type="ARBA" id="ARBA00006284"/>
    </source>
</evidence>
<dbReference type="PANTHER" id="PTHR21599:SF0">
    <property type="entry name" value="GLYCERATE KINASE"/>
    <property type="match status" value="1"/>
</dbReference>
<name>A0ABP8LQ78_9MICO</name>
<gene>
    <name evidence="4" type="ORF">GCM10023169_39540</name>
</gene>
<dbReference type="InterPro" id="IPR036129">
    <property type="entry name" value="Glycerate_kinase_sf"/>
</dbReference>
<dbReference type="InterPro" id="IPR004381">
    <property type="entry name" value="Glycerate_kinase"/>
</dbReference>
<dbReference type="SUPFAM" id="SSF110738">
    <property type="entry name" value="Glycerate kinase I"/>
    <property type="match status" value="1"/>
</dbReference>
<sequence>MHVLIAPDRFSGPLNAVLAARSLADGWAEAAPSTTVTALPLSDGSAGMLDVVAAARGGTLVPVQAAGPLGSVTAAAVLHVPGDAGGTAYVEADQVIGTDLVPPEARAHAARAGSSAGLGALILSALSTGASRIVVGLPTPAVVHDGGRGLLQVLAGGETVGDLPDVAAARERLAGRDVVIAAADGVPLLGLLGAGALLGQDPDVGPVLAQELERNIGETTAEMERQIEDQPRGLLLSTGRDQVRVARQEGTGAGGGAAFALRLLGGRSIPGADVAADAVGLADAVEQADLVITGSAVVDSASLTTSVVATVARAALDRALPVVVVAEEIRTSRREVAPLGISGTYEIWERSRLHGARRRHGASDLPDAVRARAARLARTWSTA</sequence>
<comment type="similarity">
    <text evidence="1">Belongs to the glycerate kinase type-1 family.</text>
</comment>
<dbReference type="Gene3D" id="3.90.1510.10">
    <property type="entry name" value="Glycerate kinase, domain 2"/>
    <property type="match status" value="1"/>
</dbReference>
<keyword evidence="3 4" id="KW-0418">Kinase</keyword>
<dbReference type="InterPro" id="IPR018197">
    <property type="entry name" value="Glycerate_kinase_RE-like"/>
</dbReference>
<evidence type="ECO:0000313" key="4">
    <source>
        <dbReference type="EMBL" id="GAA4433047.1"/>
    </source>
</evidence>
<dbReference type="GO" id="GO:0016301">
    <property type="term" value="F:kinase activity"/>
    <property type="evidence" value="ECO:0007669"/>
    <property type="project" value="UniProtKB-KW"/>
</dbReference>
<dbReference type="Proteomes" id="UP001500622">
    <property type="component" value="Unassembled WGS sequence"/>
</dbReference>
<evidence type="ECO:0000256" key="3">
    <source>
        <dbReference type="ARBA" id="ARBA00022777"/>
    </source>
</evidence>
<reference evidence="5" key="1">
    <citation type="journal article" date="2019" name="Int. J. Syst. Evol. Microbiol.">
        <title>The Global Catalogue of Microorganisms (GCM) 10K type strain sequencing project: providing services to taxonomists for standard genome sequencing and annotation.</title>
        <authorList>
            <consortium name="The Broad Institute Genomics Platform"/>
            <consortium name="The Broad Institute Genome Sequencing Center for Infectious Disease"/>
            <person name="Wu L."/>
            <person name="Ma J."/>
        </authorList>
    </citation>
    <scope>NUCLEOTIDE SEQUENCE [LARGE SCALE GENOMIC DNA]</scope>
    <source>
        <strain evidence="5">JCM 17810</strain>
    </source>
</reference>
<dbReference type="PANTHER" id="PTHR21599">
    <property type="entry name" value="GLYCERATE KINASE"/>
    <property type="match status" value="1"/>
</dbReference>
<accession>A0ABP8LQ78</accession>